<dbReference type="Proteomes" id="UP000054558">
    <property type="component" value="Unassembled WGS sequence"/>
</dbReference>
<dbReference type="OrthoDB" id="20799at2759"/>
<evidence type="ECO:0008006" key="3">
    <source>
        <dbReference type="Google" id="ProtNLM"/>
    </source>
</evidence>
<accession>A0A1Y1ING5</accession>
<sequence length="545" mass="58682">MAPEPEPTGADINTFNDTWQQQKAAPVADFAAWERALKADGKWPLQLKGQRTTHVATAVVKGAGPAGISAALELDKLGFHVVLVDCRNANARLNMIAVRAETNRRLHELGALKHLKAHARWARMARREIFDEWTQQFLEAEKAPVFFDAPGYARPAALCDQISTHYTSTADLETSLLMAVKDQAQSSATGGVKVVPHASIRVTRAPGTKRDRVTLVPKDASQPSVDLGCPDLVVWATGKRDPDLARDLGITQQYNVDLINGPGAPPLEPQAFLLFQLKPKTPASALRYMHTVLTKELCDAKPQKLIRGWVYAHGVLNCTIQLPCGLTPRGQSAPPDPEQVARHVVGQVNAEHGTSYASVDALLRDYDVTYGSISNIFWVDTSLASALTHGSNLVLAGDAGGTSSPGSGTGAATAIVSDSESVARLGAGLLARKRAKATCGAAAAAPKRAALMAQYARDKMDAILAWAKSARMYLVTQAEAEEIRGPLKKTDDLKALRERAALKTLAVTVPRQVETDQKRSPLAALNQVETEKRSPLAAFNRQRGF</sequence>
<dbReference type="AlphaFoldDB" id="A0A1Y1ING5"/>
<dbReference type="SUPFAM" id="SSF51905">
    <property type="entry name" value="FAD/NAD(P)-binding domain"/>
    <property type="match status" value="1"/>
</dbReference>
<proteinExistence type="predicted"/>
<dbReference type="EMBL" id="DF237557">
    <property type="protein sequence ID" value="GAQ90167.1"/>
    <property type="molecule type" value="Genomic_DNA"/>
</dbReference>
<organism evidence="1 2">
    <name type="scientific">Klebsormidium nitens</name>
    <name type="common">Green alga</name>
    <name type="synonym">Ulothrix nitens</name>
    <dbReference type="NCBI Taxonomy" id="105231"/>
    <lineage>
        <taxon>Eukaryota</taxon>
        <taxon>Viridiplantae</taxon>
        <taxon>Streptophyta</taxon>
        <taxon>Klebsormidiophyceae</taxon>
        <taxon>Klebsormidiales</taxon>
        <taxon>Klebsormidiaceae</taxon>
        <taxon>Klebsormidium</taxon>
    </lineage>
</organism>
<name>A0A1Y1ING5_KLENI</name>
<evidence type="ECO:0000313" key="2">
    <source>
        <dbReference type="Proteomes" id="UP000054558"/>
    </source>
</evidence>
<gene>
    <name evidence="1" type="ORF">KFL_006080030</name>
</gene>
<evidence type="ECO:0000313" key="1">
    <source>
        <dbReference type="EMBL" id="GAQ90167.1"/>
    </source>
</evidence>
<dbReference type="InterPro" id="IPR036188">
    <property type="entry name" value="FAD/NAD-bd_sf"/>
</dbReference>
<protein>
    <recommendedName>
        <fullName evidence="3">FAD/NAD(P)-binding domain-containing protein</fullName>
    </recommendedName>
</protein>
<dbReference type="PRINTS" id="PR00420">
    <property type="entry name" value="RNGMNOXGNASE"/>
</dbReference>
<keyword evidence="2" id="KW-1185">Reference proteome</keyword>
<dbReference type="Gene3D" id="3.50.50.60">
    <property type="entry name" value="FAD/NAD(P)-binding domain"/>
    <property type="match status" value="1"/>
</dbReference>
<reference evidence="1 2" key="1">
    <citation type="journal article" date="2014" name="Nat. Commun.">
        <title>Klebsormidium flaccidum genome reveals primary factors for plant terrestrial adaptation.</title>
        <authorList>
            <person name="Hori K."/>
            <person name="Maruyama F."/>
            <person name="Fujisawa T."/>
            <person name="Togashi T."/>
            <person name="Yamamoto N."/>
            <person name="Seo M."/>
            <person name="Sato S."/>
            <person name="Yamada T."/>
            <person name="Mori H."/>
            <person name="Tajima N."/>
            <person name="Moriyama T."/>
            <person name="Ikeuchi M."/>
            <person name="Watanabe M."/>
            <person name="Wada H."/>
            <person name="Kobayashi K."/>
            <person name="Saito M."/>
            <person name="Masuda T."/>
            <person name="Sasaki-Sekimoto Y."/>
            <person name="Mashiguchi K."/>
            <person name="Awai K."/>
            <person name="Shimojima M."/>
            <person name="Masuda S."/>
            <person name="Iwai M."/>
            <person name="Nobusawa T."/>
            <person name="Narise T."/>
            <person name="Kondo S."/>
            <person name="Saito H."/>
            <person name="Sato R."/>
            <person name="Murakawa M."/>
            <person name="Ihara Y."/>
            <person name="Oshima-Yamada Y."/>
            <person name="Ohtaka K."/>
            <person name="Satoh M."/>
            <person name="Sonobe K."/>
            <person name="Ishii M."/>
            <person name="Ohtani R."/>
            <person name="Kanamori-Sato M."/>
            <person name="Honoki R."/>
            <person name="Miyazaki D."/>
            <person name="Mochizuki H."/>
            <person name="Umetsu J."/>
            <person name="Higashi K."/>
            <person name="Shibata D."/>
            <person name="Kamiya Y."/>
            <person name="Sato N."/>
            <person name="Nakamura Y."/>
            <person name="Tabata S."/>
            <person name="Ida S."/>
            <person name="Kurokawa K."/>
            <person name="Ohta H."/>
        </authorList>
    </citation>
    <scope>NUCLEOTIDE SEQUENCE [LARGE SCALE GENOMIC DNA]</scope>
    <source>
        <strain evidence="1 2">NIES-2285</strain>
    </source>
</reference>